<dbReference type="AlphaFoldDB" id="A0A246JD45"/>
<evidence type="ECO:0000256" key="6">
    <source>
        <dbReference type="ARBA" id="ARBA00022729"/>
    </source>
</evidence>
<evidence type="ECO:0000256" key="10">
    <source>
        <dbReference type="SAM" id="MobiDB-lite"/>
    </source>
</evidence>
<evidence type="ECO:0000313" key="12">
    <source>
        <dbReference type="Proteomes" id="UP000197468"/>
    </source>
</evidence>
<dbReference type="GO" id="GO:0071973">
    <property type="term" value="P:bacterial-type flagellum-dependent cell motility"/>
    <property type="evidence" value="ECO:0007669"/>
    <property type="project" value="InterPro"/>
</dbReference>
<reference evidence="11 12" key="1">
    <citation type="journal article" date="2008" name="Int. J. Syst. Evol. Microbiol.">
        <title>Description of Roseateles aquatilis sp. nov. and Roseateles terrae sp. nov., in the class Betaproteobacteria, and emended description of the genus Roseateles.</title>
        <authorList>
            <person name="Gomila M."/>
            <person name="Bowien B."/>
            <person name="Falsen E."/>
            <person name="Moore E.R."/>
            <person name="Lalucat J."/>
        </authorList>
    </citation>
    <scope>NUCLEOTIDE SEQUENCE [LARGE SCALE GENOMIC DNA]</scope>
    <source>
        <strain evidence="11 12">CCUG 48205</strain>
    </source>
</reference>
<comment type="similarity">
    <text evidence="4">Belongs to the FlgH family.</text>
</comment>
<dbReference type="PANTHER" id="PTHR34933:SF3">
    <property type="entry name" value="FLAGELLAR L-RING PROTEIN"/>
    <property type="match status" value="1"/>
</dbReference>
<feature type="region of interest" description="Disordered" evidence="10">
    <location>
        <begin position="44"/>
        <end position="65"/>
    </location>
</feature>
<evidence type="ECO:0000256" key="4">
    <source>
        <dbReference type="ARBA" id="ARBA00006929"/>
    </source>
</evidence>
<comment type="subcellular location">
    <subcellularLocation>
        <location evidence="2">Bacterial flagellum basal body</location>
    </subcellularLocation>
    <subcellularLocation>
        <location evidence="3">Membrane</location>
    </subcellularLocation>
</comment>
<comment type="caution">
    <text evidence="11">The sequence shown here is derived from an EMBL/GenBank/DDBJ whole genome shotgun (WGS) entry which is preliminary data.</text>
</comment>
<keyword evidence="12" id="KW-1185">Reference proteome</keyword>
<name>A0A246JD45_9BURK</name>
<protein>
    <submittedName>
        <fullName evidence="11">Flagellar biosynthesis protein FlgH</fullName>
    </submittedName>
</protein>
<accession>A0A246JD45</accession>
<keyword evidence="9" id="KW-0998">Cell outer membrane</keyword>
<dbReference type="GO" id="GO:0003774">
    <property type="term" value="F:cytoskeletal motor activity"/>
    <property type="evidence" value="ECO:0007669"/>
    <property type="project" value="InterPro"/>
</dbReference>
<dbReference type="GO" id="GO:0009427">
    <property type="term" value="C:bacterial-type flagellum basal body, distal rod, L ring"/>
    <property type="evidence" value="ECO:0007669"/>
    <property type="project" value="InterPro"/>
</dbReference>
<evidence type="ECO:0000256" key="5">
    <source>
        <dbReference type="ARBA" id="ARBA00011439"/>
    </source>
</evidence>
<evidence type="ECO:0000256" key="9">
    <source>
        <dbReference type="ARBA" id="ARBA00023237"/>
    </source>
</evidence>
<evidence type="ECO:0000256" key="3">
    <source>
        <dbReference type="ARBA" id="ARBA00004370"/>
    </source>
</evidence>
<dbReference type="PRINTS" id="PR01008">
    <property type="entry name" value="FLGLRINGFLGH"/>
</dbReference>
<keyword evidence="7" id="KW-0472">Membrane</keyword>
<keyword evidence="8" id="KW-0975">Bacterial flagellum</keyword>
<dbReference type="OrthoDB" id="9789463at2"/>
<dbReference type="PANTHER" id="PTHR34933">
    <property type="entry name" value="FLAGELLAR L-RING PROTEIN"/>
    <property type="match status" value="1"/>
</dbReference>
<dbReference type="Proteomes" id="UP000197468">
    <property type="component" value="Unassembled WGS sequence"/>
</dbReference>
<evidence type="ECO:0000256" key="8">
    <source>
        <dbReference type="ARBA" id="ARBA00023143"/>
    </source>
</evidence>
<evidence type="ECO:0000313" key="11">
    <source>
        <dbReference type="EMBL" id="OWQ90529.1"/>
    </source>
</evidence>
<keyword evidence="6" id="KW-0732">Signal</keyword>
<evidence type="ECO:0000256" key="1">
    <source>
        <dbReference type="ARBA" id="ARBA00002591"/>
    </source>
</evidence>
<comment type="subunit">
    <text evidence="5">The basal body constitutes a major portion of the flagellar organelle and consists of four rings (L,P,S, and M) mounted on a central rod.</text>
</comment>
<proteinExistence type="inferred from homology"/>
<evidence type="ECO:0000256" key="2">
    <source>
        <dbReference type="ARBA" id="ARBA00004117"/>
    </source>
</evidence>
<keyword evidence="11" id="KW-0966">Cell projection</keyword>
<sequence length="190" mass="20141">MYIERPNNGAIYQPGMSPMSLFSGEKRPSAIGDTLKVDIQETLKASQKQTTDTSRDNKLAVHGPGGKSNIGAVERLMNIDATAAGSDSFKGAGTTETDNSFVTQVAVSVINVLPNGNLLVAGERNVGLNKGVNTLRFSGIVNPRDIRPGNVVASRDVVNASLESVAQGDVSEASSRSWLQRVLARSLSIW</sequence>
<dbReference type="Pfam" id="PF02107">
    <property type="entry name" value="FlgH"/>
    <property type="match status" value="1"/>
</dbReference>
<gene>
    <name evidence="11" type="ORF">CDN99_13260</name>
</gene>
<dbReference type="GO" id="GO:0016020">
    <property type="term" value="C:membrane"/>
    <property type="evidence" value="ECO:0007669"/>
    <property type="project" value="UniProtKB-SubCell"/>
</dbReference>
<organism evidence="11 12">
    <name type="scientific">Roseateles aquatilis</name>
    <dbReference type="NCBI Taxonomy" id="431061"/>
    <lineage>
        <taxon>Bacteria</taxon>
        <taxon>Pseudomonadati</taxon>
        <taxon>Pseudomonadota</taxon>
        <taxon>Betaproteobacteria</taxon>
        <taxon>Burkholderiales</taxon>
        <taxon>Sphaerotilaceae</taxon>
        <taxon>Roseateles</taxon>
    </lineage>
</organism>
<dbReference type="InterPro" id="IPR000527">
    <property type="entry name" value="Flag_Lring"/>
</dbReference>
<keyword evidence="11" id="KW-0282">Flagellum</keyword>
<comment type="function">
    <text evidence="1">Assembles around the rod to form the L-ring and probably protects the motor/basal body from shearing forces during rotation.</text>
</comment>
<keyword evidence="11" id="KW-0969">Cilium</keyword>
<evidence type="ECO:0000256" key="7">
    <source>
        <dbReference type="ARBA" id="ARBA00023136"/>
    </source>
</evidence>
<dbReference type="EMBL" id="NIOF01000005">
    <property type="protein sequence ID" value="OWQ90529.1"/>
    <property type="molecule type" value="Genomic_DNA"/>
</dbReference>